<evidence type="ECO:0008006" key="2">
    <source>
        <dbReference type="Google" id="ProtNLM"/>
    </source>
</evidence>
<organism evidence="1">
    <name type="scientific">marine sediment metagenome</name>
    <dbReference type="NCBI Taxonomy" id="412755"/>
    <lineage>
        <taxon>unclassified sequences</taxon>
        <taxon>metagenomes</taxon>
        <taxon>ecological metagenomes</taxon>
    </lineage>
</organism>
<dbReference type="Gene3D" id="1.10.1750.10">
    <property type="match status" value="1"/>
</dbReference>
<evidence type="ECO:0000313" key="1">
    <source>
        <dbReference type="EMBL" id="GAH90636.1"/>
    </source>
</evidence>
<dbReference type="SUPFAM" id="SSF48295">
    <property type="entry name" value="TrpR-like"/>
    <property type="match status" value="1"/>
</dbReference>
<gene>
    <name evidence="1" type="ORF">S06H3_05969</name>
</gene>
<proteinExistence type="predicted"/>
<dbReference type="InterPro" id="IPR010921">
    <property type="entry name" value="Trp_repressor/repl_initiator"/>
</dbReference>
<dbReference type="GO" id="GO:0043565">
    <property type="term" value="F:sequence-specific DNA binding"/>
    <property type="evidence" value="ECO:0007669"/>
    <property type="project" value="InterPro"/>
</dbReference>
<reference evidence="1" key="1">
    <citation type="journal article" date="2014" name="Front. Microbiol.">
        <title>High frequency of phylogenetically diverse reductive dehalogenase-homologous genes in deep subseafloor sedimentary metagenomes.</title>
        <authorList>
            <person name="Kawai M."/>
            <person name="Futagami T."/>
            <person name="Toyoda A."/>
            <person name="Takaki Y."/>
            <person name="Nishi S."/>
            <person name="Hori S."/>
            <person name="Arai W."/>
            <person name="Tsubouchi T."/>
            <person name="Morono Y."/>
            <person name="Uchiyama I."/>
            <person name="Ito T."/>
            <person name="Fujiyama A."/>
            <person name="Inagaki F."/>
            <person name="Takami H."/>
        </authorList>
    </citation>
    <scope>NUCLEOTIDE SEQUENCE</scope>
    <source>
        <strain evidence="1">Expedition CK06-06</strain>
    </source>
</reference>
<name>X1J7E0_9ZZZZ</name>
<dbReference type="AlphaFoldDB" id="X1J7E0"/>
<accession>X1J7E0</accession>
<comment type="caution">
    <text evidence="1">The sequence shown here is derived from an EMBL/GenBank/DDBJ whole genome shotgun (WGS) entry which is preliminary data.</text>
</comment>
<feature type="non-terminal residue" evidence="1">
    <location>
        <position position="1"/>
    </location>
</feature>
<sequence>DEFIAHIKSKYVDGSLREQPSYRNLMVELIEPEVVMRCVIETLGIEREDLQRRYINSDLRGIVCDLLHKYSGLTQLEIGKLLGGIDYTGVSKLRVRLRRRMLRDKQVSASYEKAKARLRELSSFEI</sequence>
<protein>
    <recommendedName>
        <fullName evidence="2">Chromosomal replication initiator DnaA C-terminal domain-containing protein</fullName>
    </recommendedName>
</protein>
<dbReference type="EMBL" id="BARV01002266">
    <property type="protein sequence ID" value="GAH90636.1"/>
    <property type="molecule type" value="Genomic_DNA"/>
</dbReference>